<dbReference type="RefSeq" id="WP_074633650.1">
    <property type="nucleotide sequence ID" value="NZ_FNKY01000001.1"/>
</dbReference>
<reference evidence="14 15" key="1">
    <citation type="submission" date="2016-10" db="EMBL/GenBank/DDBJ databases">
        <authorList>
            <person name="Varghese N."/>
            <person name="Submissions S."/>
        </authorList>
    </citation>
    <scope>NUCLEOTIDE SEQUENCE [LARGE SCALE GENOMIC DNA]</scope>
    <source>
        <strain evidence="14 15">Nl1</strain>
    </source>
</reference>
<dbReference type="Gene3D" id="1.20.1300.10">
    <property type="entry name" value="Fumarate reductase/succinate dehydrogenase, transmembrane subunit"/>
    <property type="match status" value="1"/>
</dbReference>
<evidence type="ECO:0000256" key="13">
    <source>
        <dbReference type="SAM" id="Phobius"/>
    </source>
</evidence>
<evidence type="ECO:0000313" key="14">
    <source>
        <dbReference type="EMBL" id="SDQ92229.1"/>
    </source>
</evidence>
<evidence type="ECO:0000256" key="6">
    <source>
        <dbReference type="ARBA" id="ARBA00022617"/>
    </source>
</evidence>
<dbReference type="InterPro" id="IPR014314">
    <property type="entry name" value="Succ_DH_cytb556"/>
</dbReference>
<proteinExistence type="inferred from homology"/>
<dbReference type="InterPro" id="IPR034804">
    <property type="entry name" value="SQR/QFR_C/D"/>
</dbReference>
<comment type="similarity">
    <text evidence="4">Belongs to the cytochrome b560 family.</text>
</comment>
<keyword evidence="15" id="KW-1185">Reference proteome</keyword>
<keyword evidence="6" id="KW-0349">Heme</keyword>
<feature type="transmembrane region" description="Helical" evidence="13">
    <location>
        <begin position="102"/>
        <end position="124"/>
    </location>
</feature>
<dbReference type="InterPro" id="IPR000701">
    <property type="entry name" value="SuccDH_FuR_B_TM-su"/>
</dbReference>
<comment type="subcellular location">
    <subcellularLocation>
        <location evidence="3">Membrane</location>
    </subcellularLocation>
</comment>
<evidence type="ECO:0000256" key="12">
    <source>
        <dbReference type="ARBA" id="ARBA00025912"/>
    </source>
</evidence>
<protein>
    <recommendedName>
        <fullName evidence="5">Succinate dehydrogenase cytochrome b556 subunit</fullName>
    </recommendedName>
</protein>
<feature type="transmembrane region" description="Helical" evidence="13">
    <location>
        <begin position="69"/>
        <end position="90"/>
    </location>
</feature>
<dbReference type="NCBIfam" id="TIGR02970">
    <property type="entry name" value="succ_dehyd_cytB"/>
    <property type="match status" value="1"/>
</dbReference>
<comment type="function">
    <text evidence="2">Membrane-anchoring subunit of succinate dehydrogenase (SDH).</text>
</comment>
<organism evidence="14 15">
    <name type="scientific">Nitrosospira multiformis</name>
    <dbReference type="NCBI Taxonomy" id="1231"/>
    <lineage>
        <taxon>Bacteria</taxon>
        <taxon>Pseudomonadati</taxon>
        <taxon>Pseudomonadota</taxon>
        <taxon>Betaproteobacteria</taxon>
        <taxon>Nitrosomonadales</taxon>
        <taxon>Nitrosomonadaceae</taxon>
        <taxon>Nitrosospira</taxon>
    </lineage>
</organism>
<keyword evidence="8" id="KW-0479">Metal-binding</keyword>
<evidence type="ECO:0000256" key="3">
    <source>
        <dbReference type="ARBA" id="ARBA00004370"/>
    </source>
</evidence>
<dbReference type="SUPFAM" id="SSF81343">
    <property type="entry name" value="Fumarate reductase respiratory complex transmembrane subunits"/>
    <property type="match status" value="1"/>
</dbReference>
<dbReference type="CDD" id="cd03499">
    <property type="entry name" value="SQR_TypeC_SdhC"/>
    <property type="match status" value="1"/>
</dbReference>
<evidence type="ECO:0000256" key="11">
    <source>
        <dbReference type="ARBA" id="ARBA00023136"/>
    </source>
</evidence>
<evidence type="ECO:0000256" key="7">
    <source>
        <dbReference type="ARBA" id="ARBA00022692"/>
    </source>
</evidence>
<feature type="transmembrane region" description="Helical" evidence="13">
    <location>
        <begin position="21"/>
        <end position="49"/>
    </location>
</feature>
<evidence type="ECO:0000256" key="10">
    <source>
        <dbReference type="ARBA" id="ARBA00023004"/>
    </source>
</evidence>
<accession>A0ABY0TJ76</accession>
<evidence type="ECO:0000256" key="2">
    <source>
        <dbReference type="ARBA" id="ARBA00004050"/>
    </source>
</evidence>
<comment type="subunit">
    <text evidence="12">Part of an enzyme complex containing four subunits: a flavoprotein, an iron-sulfur protein, plus two membrane-anchoring proteins, SdhC and SdhD. The complex can form homotrimers.</text>
</comment>
<dbReference type="EMBL" id="FNKY01000001">
    <property type="protein sequence ID" value="SDQ92229.1"/>
    <property type="molecule type" value="Genomic_DNA"/>
</dbReference>
<gene>
    <name evidence="14" type="ORF">SAMN05216402_2835</name>
</gene>
<comment type="cofactor">
    <cofactor evidence="1">
        <name>heme</name>
        <dbReference type="ChEBI" id="CHEBI:30413"/>
    </cofactor>
</comment>
<sequence length="125" mass="13884">MQRTRPKFLNLMEIKQPLPAVISVLHRISGALLFFPGIPLLLCGLEMTLNSPQGYARFQALVSGSLSKAALTLLLWFFLHHLCAGIRFLALDLHYGGTREQARLTSKVVLAAGIILTFLISLLIW</sequence>
<dbReference type="PIRSF" id="PIRSF000178">
    <property type="entry name" value="SDH_cyt_b560"/>
    <property type="match status" value="1"/>
</dbReference>
<keyword evidence="11 13" id="KW-0472">Membrane</keyword>
<dbReference type="Pfam" id="PF01127">
    <property type="entry name" value="Sdh_cyt"/>
    <property type="match status" value="1"/>
</dbReference>
<evidence type="ECO:0000256" key="5">
    <source>
        <dbReference type="ARBA" id="ARBA00020076"/>
    </source>
</evidence>
<keyword evidence="10" id="KW-0408">Iron</keyword>
<dbReference type="Proteomes" id="UP000183471">
    <property type="component" value="Unassembled WGS sequence"/>
</dbReference>
<keyword evidence="7 13" id="KW-0812">Transmembrane</keyword>
<evidence type="ECO:0000313" key="15">
    <source>
        <dbReference type="Proteomes" id="UP000183471"/>
    </source>
</evidence>
<name>A0ABY0TJ76_9PROT</name>
<evidence type="ECO:0000256" key="8">
    <source>
        <dbReference type="ARBA" id="ARBA00022723"/>
    </source>
</evidence>
<evidence type="ECO:0000256" key="1">
    <source>
        <dbReference type="ARBA" id="ARBA00001971"/>
    </source>
</evidence>
<evidence type="ECO:0000256" key="9">
    <source>
        <dbReference type="ARBA" id="ARBA00022989"/>
    </source>
</evidence>
<evidence type="ECO:0000256" key="4">
    <source>
        <dbReference type="ARBA" id="ARBA00007244"/>
    </source>
</evidence>
<keyword evidence="9 13" id="KW-1133">Transmembrane helix</keyword>
<comment type="caution">
    <text evidence="14">The sequence shown here is derived from an EMBL/GenBank/DDBJ whole genome shotgun (WGS) entry which is preliminary data.</text>
</comment>